<gene>
    <name evidence="1" type="ORF">HHO38_09715</name>
</gene>
<proteinExistence type="predicted"/>
<dbReference type="EMBL" id="CP051672">
    <property type="protein sequence ID" value="QJE28591.1"/>
    <property type="molecule type" value="Genomic_DNA"/>
</dbReference>
<dbReference type="Proteomes" id="UP000501982">
    <property type="component" value="Chromosome"/>
</dbReference>
<dbReference type="RefSeq" id="WP_008774411.1">
    <property type="nucleotide sequence ID" value="NZ_CP051672.1"/>
</dbReference>
<dbReference type="AlphaFoldDB" id="A0A7L5EBL5"/>
<protein>
    <submittedName>
        <fullName evidence="1">Uncharacterized protein</fullName>
    </submittedName>
</protein>
<name>A0A7L5EBL5_PARDI</name>
<organism evidence="1 2">
    <name type="scientific">Parabacteroides distasonis</name>
    <dbReference type="NCBI Taxonomy" id="823"/>
    <lineage>
        <taxon>Bacteria</taxon>
        <taxon>Pseudomonadati</taxon>
        <taxon>Bacteroidota</taxon>
        <taxon>Bacteroidia</taxon>
        <taxon>Bacteroidales</taxon>
        <taxon>Tannerellaceae</taxon>
        <taxon>Parabacteroides</taxon>
    </lineage>
</organism>
<accession>A0A7L5EBL5</accession>
<evidence type="ECO:0000313" key="2">
    <source>
        <dbReference type="Proteomes" id="UP000501982"/>
    </source>
</evidence>
<reference evidence="1 2" key="1">
    <citation type="submission" date="2020-04" db="EMBL/GenBank/DDBJ databases">
        <title>Complete Genomes and Methylome analysis of CBBP consortium that reverse antibiotic-induced susceptibility to vancomycin-resistant Enterococcus faecium infection.</title>
        <authorList>
            <person name="Fomenkov A."/>
            <person name="Zhang Z."/>
            <person name="Pamer E."/>
            <person name="Roberts R.J."/>
        </authorList>
    </citation>
    <scope>NUCLEOTIDE SEQUENCE [LARGE SCALE GENOMIC DNA]</scope>
    <source>
        <strain evidence="2">CBBP</strain>
    </source>
</reference>
<evidence type="ECO:0000313" key="1">
    <source>
        <dbReference type="EMBL" id="QJE28591.1"/>
    </source>
</evidence>
<sequence>MEDKLLVALLGKIQDVLSGENAVIGNESDYLAWCLPGIPFQAEDLQFAIKGLNGADGVETAQLNRNAFEFSRVANNIPDDGIINGLFDQHGAVLWNVYKDVLRFSKVPKDNLTKEEEERLLALRNALVSKAVKYDVLDFKKENPIETVEDSPMVKAYKAKFAEYMDAVMIYNNKRLSAINAETQLAVQDFAVNGHLYEMQVRQALNSWVSEGYKDDVEKINAYIKHTSQRSMALLKAEMEAQLDAALLKESQSGSDYYMTSLYPSSFVNSDKGWTEFVFNSASEKKYDREAHHTTNAQASYKFLFWSVKGGADNVQKDILEGSLSCKDFVMKFKITQAMLGRGWFSPEFLTNQCWDWDQKIHGVLSDGQPAPKGHLPAYATTAIFIKDIEIKSSALDTMNSTIEAHVKAGASVNWGPFKLSGAHNTDDKKVESGYDKKTQTLKIKGMQLIAFKCHKLPKTPDCKIEDLQ</sequence>